<dbReference type="Proteomes" id="UP000272474">
    <property type="component" value="Unassembled WGS sequence"/>
</dbReference>
<evidence type="ECO:0000256" key="3">
    <source>
        <dbReference type="ARBA" id="ARBA00011890"/>
    </source>
</evidence>
<dbReference type="Pfam" id="PF01135">
    <property type="entry name" value="PCMT"/>
    <property type="match status" value="1"/>
</dbReference>
<dbReference type="InterPro" id="IPR029063">
    <property type="entry name" value="SAM-dependent_MTases_sf"/>
</dbReference>
<dbReference type="SUPFAM" id="SSF53335">
    <property type="entry name" value="S-adenosyl-L-methionine-dependent methyltransferases"/>
    <property type="match status" value="1"/>
</dbReference>
<dbReference type="PANTHER" id="PTHR11579:SF0">
    <property type="entry name" value="PROTEIN-L-ISOASPARTATE(D-ASPARTATE) O-METHYLTRANSFERASE"/>
    <property type="match status" value="1"/>
</dbReference>
<dbReference type="EMBL" id="RBAL01000002">
    <property type="protein sequence ID" value="RKN45906.1"/>
    <property type="molecule type" value="Genomic_DNA"/>
</dbReference>
<gene>
    <name evidence="12" type="ORF">D7294_05615</name>
</gene>
<keyword evidence="7 12" id="KW-0808">Transferase</keyword>
<dbReference type="InterPro" id="IPR000682">
    <property type="entry name" value="PCMT"/>
</dbReference>
<evidence type="ECO:0000256" key="7">
    <source>
        <dbReference type="ARBA" id="ARBA00022679"/>
    </source>
</evidence>
<reference evidence="12 13" key="1">
    <citation type="journal article" date="2014" name="Int. J. Syst. Evol. Microbiol.">
        <title>Streptomyces hoynatensis sp. nov., isolated from deep marine sediment.</title>
        <authorList>
            <person name="Veyisoglu A."/>
            <person name="Sahin N."/>
        </authorList>
    </citation>
    <scope>NUCLEOTIDE SEQUENCE [LARGE SCALE GENOMIC DNA]</scope>
    <source>
        <strain evidence="12 13">KCTC 29097</strain>
    </source>
</reference>
<keyword evidence="13" id="KW-1185">Reference proteome</keyword>
<evidence type="ECO:0000256" key="1">
    <source>
        <dbReference type="ARBA" id="ARBA00004496"/>
    </source>
</evidence>
<evidence type="ECO:0000256" key="8">
    <source>
        <dbReference type="ARBA" id="ARBA00022691"/>
    </source>
</evidence>
<dbReference type="AlphaFoldDB" id="A0A3A9ZF94"/>
<sequence length="367" mass="39891">MARGECGVANRRGDNGAAAFAVPRHHFIPTRAWARPTAGVEGYWIDRERDPDRWWGAVCSDTVIVTQIDEGRTELTEENVRRTFSYTCSSTGPSLVFALLGLLDADREHRVLEIGTGTGWTAALLSRLAGDEHVTTVEIDPVLAVGARDNLARAGFAPHLVVGDGADGVSARAPFDRVHVTCGVSAIPYPWIAQTRPGGIIVLPWSGNHRALRLTVGEDGTAIGDFHGECAFMPLRGGRRATRHAGIPEGAREREVTTDVRRIVALSPGWWVCLAELVGAIPAVSGQGDEGLLAVLSAGMSHARVHLAADGTARVTQRGPRNLWDEAEEAHRKWTEWGCPDIGRFGMRVTPERQYVWLDDPSRPLKE</sequence>
<organism evidence="12 13">
    <name type="scientific">Streptomyces hoynatensis</name>
    <dbReference type="NCBI Taxonomy" id="1141874"/>
    <lineage>
        <taxon>Bacteria</taxon>
        <taxon>Bacillati</taxon>
        <taxon>Actinomycetota</taxon>
        <taxon>Actinomycetes</taxon>
        <taxon>Kitasatosporales</taxon>
        <taxon>Streptomycetaceae</taxon>
        <taxon>Streptomyces</taxon>
    </lineage>
</organism>
<dbReference type="EC" id="2.1.1.77" evidence="3"/>
<evidence type="ECO:0000256" key="10">
    <source>
        <dbReference type="ARBA" id="ARBA00031323"/>
    </source>
</evidence>
<comment type="similarity">
    <text evidence="2">Belongs to the methyltransferase superfamily. L-isoaspartyl/D-aspartyl protein methyltransferase family.</text>
</comment>
<keyword evidence="8" id="KW-0949">S-adenosyl-L-methionine</keyword>
<dbReference type="Gene3D" id="3.40.50.150">
    <property type="entry name" value="Vaccinia Virus protein VP39"/>
    <property type="match status" value="1"/>
</dbReference>
<evidence type="ECO:0000313" key="12">
    <source>
        <dbReference type="EMBL" id="RKN45906.1"/>
    </source>
</evidence>
<keyword evidence="6 12" id="KW-0489">Methyltransferase</keyword>
<dbReference type="CDD" id="cd02440">
    <property type="entry name" value="AdoMet_MTases"/>
    <property type="match status" value="1"/>
</dbReference>
<dbReference type="GO" id="GO:0004719">
    <property type="term" value="F:protein-L-isoaspartate (D-aspartate) O-methyltransferase activity"/>
    <property type="evidence" value="ECO:0007669"/>
    <property type="project" value="UniProtKB-EC"/>
</dbReference>
<evidence type="ECO:0000256" key="2">
    <source>
        <dbReference type="ARBA" id="ARBA00005369"/>
    </source>
</evidence>
<name>A0A3A9ZF94_9ACTN</name>
<evidence type="ECO:0000256" key="5">
    <source>
        <dbReference type="ARBA" id="ARBA00022490"/>
    </source>
</evidence>
<keyword evidence="5" id="KW-0963">Cytoplasm</keyword>
<evidence type="ECO:0000256" key="9">
    <source>
        <dbReference type="ARBA" id="ARBA00030757"/>
    </source>
</evidence>
<evidence type="ECO:0000256" key="6">
    <source>
        <dbReference type="ARBA" id="ARBA00022603"/>
    </source>
</evidence>
<comment type="caution">
    <text evidence="12">The sequence shown here is derived from an EMBL/GenBank/DDBJ whole genome shotgun (WGS) entry which is preliminary data.</text>
</comment>
<proteinExistence type="inferred from homology"/>
<evidence type="ECO:0000313" key="13">
    <source>
        <dbReference type="Proteomes" id="UP000272474"/>
    </source>
</evidence>
<accession>A0A3A9ZF94</accession>
<dbReference type="GO" id="GO:0032259">
    <property type="term" value="P:methylation"/>
    <property type="evidence" value="ECO:0007669"/>
    <property type="project" value="UniProtKB-KW"/>
</dbReference>
<protein>
    <recommendedName>
        <fullName evidence="4">Protein-L-isoaspartate O-methyltransferase</fullName>
        <ecNumber evidence="3">2.1.1.77</ecNumber>
    </recommendedName>
    <alternativeName>
        <fullName evidence="11">L-isoaspartyl protein carboxyl methyltransferase</fullName>
    </alternativeName>
    <alternativeName>
        <fullName evidence="9">Protein L-isoaspartyl methyltransferase</fullName>
    </alternativeName>
    <alternativeName>
        <fullName evidence="10">Protein-beta-aspartate methyltransferase</fullName>
    </alternativeName>
</protein>
<dbReference type="PANTHER" id="PTHR11579">
    <property type="entry name" value="PROTEIN-L-ISOASPARTATE O-METHYLTRANSFERASE"/>
    <property type="match status" value="1"/>
</dbReference>
<evidence type="ECO:0000256" key="11">
    <source>
        <dbReference type="ARBA" id="ARBA00031350"/>
    </source>
</evidence>
<evidence type="ECO:0000256" key="4">
    <source>
        <dbReference type="ARBA" id="ARBA00013346"/>
    </source>
</evidence>
<dbReference type="GO" id="GO:0005737">
    <property type="term" value="C:cytoplasm"/>
    <property type="evidence" value="ECO:0007669"/>
    <property type="project" value="UniProtKB-SubCell"/>
</dbReference>
<comment type="subcellular location">
    <subcellularLocation>
        <location evidence="1">Cytoplasm</location>
    </subcellularLocation>
</comment>